<sequence>MLTCQGIKDARAFKHSSEGSAVLESIRTYLEGQTIRRVTFAATEDGIATTLHLDNHESFRFQDEDLALDTLYEQHSAFFWQRHHPSGNNTERSTS</sequence>
<organism evidence="1">
    <name type="scientific">sediment metagenome</name>
    <dbReference type="NCBI Taxonomy" id="749907"/>
    <lineage>
        <taxon>unclassified sequences</taxon>
        <taxon>metagenomes</taxon>
        <taxon>ecological metagenomes</taxon>
    </lineage>
</organism>
<reference evidence="1" key="1">
    <citation type="submission" date="2010-07" db="EMBL/GenBank/DDBJ databases">
        <authorList>
            <consortium name="CONSOLIDER consortium CSD2007-00005"/>
            <person name="Guazzaroni M.-E."/>
            <person name="Richter M."/>
            <person name="Garcia-Salamanca A."/>
            <person name="Yarza P."/>
            <person name="Ferrer M."/>
        </authorList>
    </citation>
    <scope>NUCLEOTIDE SEQUENCE</scope>
</reference>
<gene>
    <name evidence="1" type="ORF">LDC_1040</name>
</gene>
<proteinExistence type="predicted"/>
<dbReference type="EMBL" id="ADZX01000380">
    <property type="protein sequence ID" value="EFK96928.1"/>
    <property type="molecule type" value="Genomic_DNA"/>
</dbReference>
<reference evidence="1" key="2">
    <citation type="journal article" date="2011" name="Microb. Ecol.">
        <title>Taxonomic and Functional Metagenomic Profiling of the Microbial Community in the Anoxic Sediment of a Sub-saline Shallow Lake (Laguna de Carrizo, Central Spain).</title>
        <authorList>
            <person name="Ferrer M."/>
            <person name="Guazzaroni M.E."/>
            <person name="Richter M."/>
            <person name="Garcia-Salamanca A."/>
            <person name="Yarza P."/>
            <person name="Suarez-Suarez A."/>
            <person name="Solano J."/>
            <person name="Alcaide M."/>
            <person name="van Dillewijn P."/>
            <person name="Molina-Henares M.A."/>
            <person name="Lopez-Cortes N."/>
            <person name="Al-Ramahi Y."/>
            <person name="Guerrero C."/>
            <person name="Acosta A."/>
            <person name="de Eugenio L.I."/>
            <person name="Martinez V."/>
            <person name="Marques S."/>
            <person name="Rojo F."/>
            <person name="Santero E."/>
            <person name="Genilloud O."/>
            <person name="Perez-Perez J."/>
            <person name="Rossello-Mora R."/>
            <person name="Ramos J.L."/>
        </authorList>
    </citation>
    <scope>NUCLEOTIDE SEQUENCE</scope>
</reference>
<accession>D9PHN8</accession>
<protein>
    <submittedName>
        <fullName evidence="1">Uncharacterized protein</fullName>
    </submittedName>
</protein>
<comment type="caution">
    <text evidence="1">The sequence shown here is derived from an EMBL/GenBank/DDBJ whole genome shotgun (WGS) entry which is preliminary data.</text>
</comment>
<dbReference type="AlphaFoldDB" id="D9PHN8"/>
<evidence type="ECO:0000313" key="1">
    <source>
        <dbReference type="EMBL" id="EFK96928.1"/>
    </source>
</evidence>
<name>D9PHN8_9ZZZZ</name>